<accession>A0A1E3V3Z7</accession>
<dbReference type="AlphaFoldDB" id="A0A1E3V3Z7"/>
<sequence length="118" mass="13790">MFIIRWILGRIILLLNFVFAPKKLKRPSAEQQKIDAQTQALALYQYNACPFCVKVRRAMRRQGLNIQTLDAKKSPHRDELIAQGGKQQVPCLRIEDNGQVQWLYESKDIISYLEQRFA</sequence>
<dbReference type="PANTHER" id="PTHR45288">
    <property type="entry name" value="THIOREDOXIN FAMILY PROTEIN"/>
    <property type="match status" value="1"/>
</dbReference>
<dbReference type="Gene3D" id="3.40.30.10">
    <property type="entry name" value="Glutaredoxin"/>
    <property type="match status" value="1"/>
</dbReference>
<reference evidence="2" key="1">
    <citation type="submission" date="2023-05" db="EMBL/GenBank/DDBJ databases">
        <title>Colonisation of extended spectrum b-lactamase- and carbapenemase-producing bacteria on hospital surfaces from low- and middle-income countries.</title>
        <authorList>
            <person name="Nieto-Rosado M."/>
            <person name="Sands K."/>
            <person name="Iregbu K."/>
            <person name="Zahra R."/>
            <person name="Mazarati J.B."/>
            <person name="Mehtar S."/>
            <person name="Barnards-Group B."/>
            <person name="Walsh T.R."/>
        </authorList>
    </citation>
    <scope>NUCLEOTIDE SEQUENCE</scope>
    <source>
        <strain evidence="2">PP-E493</strain>
    </source>
</reference>
<dbReference type="PANTHER" id="PTHR45288:SF1">
    <property type="entry name" value="THIOREDOXIN FAMILY PROTEIN"/>
    <property type="match status" value="1"/>
</dbReference>
<evidence type="ECO:0000259" key="1">
    <source>
        <dbReference type="PROSITE" id="PS50404"/>
    </source>
</evidence>
<protein>
    <submittedName>
        <fullName evidence="2">Glutathione S-transferase N-terminal domain-containing protein</fullName>
    </submittedName>
</protein>
<dbReference type="RefSeq" id="WP_037427267.1">
    <property type="nucleotide sequence ID" value="NZ_AP026732.1"/>
</dbReference>
<dbReference type="InterPro" id="IPR036249">
    <property type="entry name" value="Thioredoxin-like_sf"/>
</dbReference>
<evidence type="ECO:0000313" key="2">
    <source>
        <dbReference type="EMBL" id="MDV5390604.1"/>
    </source>
</evidence>
<organism evidence="2 3">
    <name type="scientific">Shewanella xiamenensis</name>
    <dbReference type="NCBI Taxonomy" id="332186"/>
    <lineage>
        <taxon>Bacteria</taxon>
        <taxon>Pseudomonadati</taxon>
        <taxon>Pseudomonadota</taxon>
        <taxon>Gammaproteobacteria</taxon>
        <taxon>Alteromonadales</taxon>
        <taxon>Shewanellaceae</taxon>
        <taxon>Shewanella</taxon>
    </lineage>
</organism>
<dbReference type="OrthoDB" id="9793736at2"/>
<dbReference type="GeneID" id="75188408"/>
<dbReference type="Proteomes" id="UP001187859">
    <property type="component" value="Unassembled WGS sequence"/>
</dbReference>
<dbReference type="SUPFAM" id="SSF52833">
    <property type="entry name" value="Thioredoxin-like"/>
    <property type="match status" value="1"/>
</dbReference>
<dbReference type="Pfam" id="PF13417">
    <property type="entry name" value="GST_N_3"/>
    <property type="match status" value="1"/>
</dbReference>
<comment type="caution">
    <text evidence="2">The sequence shown here is derived from an EMBL/GenBank/DDBJ whole genome shotgun (WGS) entry which is preliminary data.</text>
</comment>
<proteinExistence type="predicted"/>
<dbReference type="EMBL" id="JASGOQ010000001">
    <property type="protein sequence ID" value="MDV5390604.1"/>
    <property type="molecule type" value="Genomic_DNA"/>
</dbReference>
<name>A0A1E3V3Z7_9GAMM</name>
<gene>
    <name evidence="2" type="ORF">QM089_10135</name>
</gene>
<dbReference type="InterPro" id="IPR004045">
    <property type="entry name" value="Glutathione_S-Trfase_N"/>
</dbReference>
<feature type="domain" description="GST N-terminal" evidence="1">
    <location>
        <begin position="39"/>
        <end position="118"/>
    </location>
</feature>
<dbReference type="PROSITE" id="PS50404">
    <property type="entry name" value="GST_NTER"/>
    <property type="match status" value="1"/>
</dbReference>
<dbReference type="PROSITE" id="PS51354">
    <property type="entry name" value="GLUTAREDOXIN_2"/>
    <property type="match status" value="1"/>
</dbReference>
<evidence type="ECO:0000313" key="3">
    <source>
        <dbReference type="Proteomes" id="UP001187859"/>
    </source>
</evidence>